<dbReference type="PROSITE" id="PS51257">
    <property type="entry name" value="PROKAR_LIPOPROTEIN"/>
    <property type="match status" value="1"/>
</dbReference>
<feature type="signal peptide" evidence="8">
    <location>
        <begin position="1"/>
        <end position="26"/>
    </location>
</feature>
<evidence type="ECO:0000256" key="1">
    <source>
        <dbReference type="ARBA" id="ARBA00004418"/>
    </source>
</evidence>
<dbReference type="InterPro" id="IPR050490">
    <property type="entry name" value="Bact_solute-bd_prot1"/>
</dbReference>
<comment type="similarity">
    <text evidence="2">Belongs to the bacterial solute-binding protein 1 family.</text>
</comment>
<dbReference type="PROSITE" id="PS51318">
    <property type="entry name" value="TAT"/>
    <property type="match status" value="1"/>
</dbReference>
<dbReference type="SUPFAM" id="SSF53850">
    <property type="entry name" value="Periplasmic binding protein-like II"/>
    <property type="match status" value="1"/>
</dbReference>
<evidence type="ECO:0000256" key="5">
    <source>
        <dbReference type="ARBA" id="ARBA00022448"/>
    </source>
</evidence>
<dbReference type="EMBL" id="CADCWN010000015">
    <property type="protein sequence ID" value="CAA9549548.1"/>
    <property type="molecule type" value="Genomic_DNA"/>
</dbReference>
<feature type="chain" id="PRO_5027010555" description="sn-glycerol-3-phosphate-binding periplasmic protein UgpB" evidence="8">
    <location>
        <begin position="27"/>
        <end position="521"/>
    </location>
</feature>
<dbReference type="CDD" id="cd14748">
    <property type="entry name" value="PBP2_UgpB"/>
    <property type="match status" value="1"/>
</dbReference>
<dbReference type="AlphaFoldDB" id="A0A6J4UGA0"/>
<keyword evidence="6 8" id="KW-0732">Signal</keyword>
<evidence type="ECO:0000256" key="8">
    <source>
        <dbReference type="SAM" id="SignalP"/>
    </source>
</evidence>
<proteinExistence type="inferred from homology"/>
<evidence type="ECO:0000256" key="3">
    <source>
        <dbReference type="ARBA" id="ARBA00011557"/>
    </source>
</evidence>
<evidence type="ECO:0000256" key="6">
    <source>
        <dbReference type="ARBA" id="ARBA00022729"/>
    </source>
</evidence>
<evidence type="ECO:0000256" key="4">
    <source>
        <dbReference type="ARBA" id="ARBA00017470"/>
    </source>
</evidence>
<dbReference type="InterPro" id="IPR006311">
    <property type="entry name" value="TAT_signal"/>
</dbReference>
<gene>
    <name evidence="9" type="ORF">AVDCRST_MAG18-189</name>
</gene>
<feature type="compositionally biased region" description="Low complexity" evidence="7">
    <location>
        <begin position="82"/>
        <end position="92"/>
    </location>
</feature>
<feature type="region of interest" description="Disordered" evidence="7">
    <location>
        <begin position="36"/>
        <end position="100"/>
    </location>
</feature>
<dbReference type="PANTHER" id="PTHR43649">
    <property type="entry name" value="ARABINOSE-BINDING PROTEIN-RELATED"/>
    <property type="match status" value="1"/>
</dbReference>
<evidence type="ECO:0000256" key="2">
    <source>
        <dbReference type="ARBA" id="ARBA00008520"/>
    </source>
</evidence>
<sequence>MDRRTPITRRFLLKAGGAALGTGALAALLGACGGASTPTTASGTGGSGAATTVPTRPPGTTTAAGSAAPSASGAPAGGGAAPGSTAAAQGTPVGVSNLKPPKNPNAIKISWWFGLGGVLGKAIETLTEQYNDSQSEIYVEAIYQGNYDDTLNKYKAGLPGKQTPNLLQVYDVGLRFMLDSQSAEPMQTLIDASKFDMSNFEPALLNYYSIDKKLVGMPFNSSTPLLYYNKKLFSEAGLDPNAPPKTWEDALTFGEKLTKKDGAGKVSQYGMAIPIDSWYFEQWMYAQNALLVDNENGRANRATKTFLNGENGVKILEWWKSTIDKGVGTNLGRGGSETQKAFAASQIAMTFDSTASMRGIVNGIGDKFEVGTGYLLRPAATIDQGGVAIGGASVYIMKDKAAREKEATWKFVQWLVQPEQQAAWHVATGYYPVRKESYDLPAVQENTKKYPQFTTAINQLRASKQTPATAGTVMGPFTQARALVATAIEETLLGKATPKAALDKATADINQALDLYNASVR</sequence>
<comment type="subunit">
    <text evidence="3">The complex is composed of two ATP-binding proteins (UgpC), two transmembrane proteins (UgpA and UgpE) and a solute-binding protein (UgpB).</text>
</comment>
<feature type="compositionally biased region" description="Low complexity" evidence="7">
    <location>
        <begin position="49"/>
        <end position="74"/>
    </location>
</feature>
<protein>
    <recommendedName>
        <fullName evidence="4">sn-glycerol-3-phosphate-binding periplasmic protein UgpB</fullName>
    </recommendedName>
</protein>
<keyword evidence="5" id="KW-0813">Transport</keyword>
<dbReference type="InterPro" id="IPR006059">
    <property type="entry name" value="SBP"/>
</dbReference>
<dbReference type="PANTHER" id="PTHR43649:SF31">
    <property type="entry name" value="SN-GLYCEROL-3-PHOSPHATE-BINDING PERIPLASMIC PROTEIN UGPB"/>
    <property type="match status" value="1"/>
</dbReference>
<reference evidence="9" key="1">
    <citation type="submission" date="2020-02" db="EMBL/GenBank/DDBJ databases">
        <authorList>
            <person name="Meier V. D."/>
        </authorList>
    </citation>
    <scope>NUCLEOTIDE SEQUENCE</scope>
    <source>
        <strain evidence="9">AVDCRST_MAG18</strain>
    </source>
</reference>
<organism evidence="9">
    <name type="scientific">uncultured Thermomicrobiales bacterium</name>
    <dbReference type="NCBI Taxonomy" id="1645740"/>
    <lineage>
        <taxon>Bacteria</taxon>
        <taxon>Pseudomonadati</taxon>
        <taxon>Thermomicrobiota</taxon>
        <taxon>Thermomicrobia</taxon>
        <taxon>Thermomicrobiales</taxon>
        <taxon>environmental samples</taxon>
    </lineage>
</organism>
<comment type="subcellular location">
    <subcellularLocation>
        <location evidence="1">Periplasm</location>
    </subcellularLocation>
</comment>
<accession>A0A6J4UGA0</accession>
<name>A0A6J4UGA0_9BACT</name>
<dbReference type="GO" id="GO:0042597">
    <property type="term" value="C:periplasmic space"/>
    <property type="evidence" value="ECO:0007669"/>
    <property type="project" value="UniProtKB-SubCell"/>
</dbReference>
<evidence type="ECO:0000256" key="7">
    <source>
        <dbReference type="SAM" id="MobiDB-lite"/>
    </source>
</evidence>
<dbReference type="Pfam" id="PF13416">
    <property type="entry name" value="SBP_bac_8"/>
    <property type="match status" value="1"/>
</dbReference>
<dbReference type="Gene3D" id="3.40.190.10">
    <property type="entry name" value="Periplasmic binding protein-like II"/>
    <property type="match status" value="2"/>
</dbReference>
<evidence type="ECO:0000313" key="9">
    <source>
        <dbReference type="EMBL" id="CAA9549548.1"/>
    </source>
</evidence>